<dbReference type="Gene3D" id="3.40.50.720">
    <property type="entry name" value="NAD(P)-binding Rossmann-like Domain"/>
    <property type="match status" value="1"/>
</dbReference>
<dbReference type="Gene3D" id="3.10.129.110">
    <property type="entry name" value="Polyketide synthase dehydratase"/>
    <property type="match status" value="1"/>
</dbReference>
<evidence type="ECO:0000256" key="6">
    <source>
        <dbReference type="SAM" id="MobiDB-lite"/>
    </source>
</evidence>
<organism evidence="10 11">
    <name type="scientific">Nocardia africana</name>
    <dbReference type="NCBI Taxonomy" id="134964"/>
    <lineage>
        <taxon>Bacteria</taxon>
        <taxon>Bacillati</taxon>
        <taxon>Actinomycetota</taxon>
        <taxon>Actinomycetes</taxon>
        <taxon>Mycobacteriales</taxon>
        <taxon>Nocardiaceae</taxon>
        <taxon>Nocardia</taxon>
    </lineage>
</organism>
<dbReference type="InterPro" id="IPR057326">
    <property type="entry name" value="KR_dom"/>
</dbReference>
<accession>A0ABW6NUC7</accession>
<dbReference type="SMART" id="SM00825">
    <property type="entry name" value="PKS_KS"/>
    <property type="match status" value="1"/>
</dbReference>
<evidence type="ECO:0000256" key="3">
    <source>
        <dbReference type="ARBA" id="ARBA00022679"/>
    </source>
</evidence>
<dbReference type="InterPro" id="IPR049900">
    <property type="entry name" value="PKS_mFAS_DH"/>
</dbReference>
<gene>
    <name evidence="10" type="ORF">ACFYTH_35500</name>
</gene>
<dbReference type="InterPro" id="IPR032821">
    <property type="entry name" value="PKS_assoc"/>
</dbReference>
<feature type="domain" description="Ketosynthase family 3 (KS3)" evidence="8">
    <location>
        <begin position="35"/>
        <end position="454"/>
    </location>
</feature>
<dbReference type="PROSITE" id="PS50075">
    <property type="entry name" value="CARRIER"/>
    <property type="match status" value="1"/>
</dbReference>
<keyword evidence="1" id="KW-0596">Phosphopantetheine</keyword>
<dbReference type="RefSeq" id="WP_387256345.1">
    <property type="nucleotide sequence ID" value="NZ_JBIALX010000037.1"/>
</dbReference>
<evidence type="ECO:0000313" key="11">
    <source>
        <dbReference type="Proteomes" id="UP001601521"/>
    </source>
</evidence>
<keyword evidence="11" id="KW-1185">Reference proteome</keyword>
<dbReference type="InterPro" id="IPR055123">
    <property type="entry name" value="SpnB-like_Rossmann"/>
</dbReference>
<dbReference type="SMART" id="SM00827">
    <property type="entry name" value="PKS_AT"/>
    <property type="match status" value="1"/>
</dbReference>
<dbReference type="PROSITE" id="PS52004">
    <property type="entry name" value="KS3_2"/>
    <property type="match status" value="1"/>
</dbReference>
<dbReference type="InterPro" id="IPR014031">
    <property type="entry name" value="Ketoacyl_synth_C"/>
</dbReference>
<dbReference type="SUPFAM" id="SSF55048">
    <property type="entry name" value="Probable ACP-binding domain of malonyl-CoA ACP transacylase"/>
    <property type="match status" value="1"/>
</dbReference>
<dbReference type="Gene3D" id="3.40.47.10">
    <property type="match status" value="2"/>
</dbReference>
<evidence type="ECO:0000256" key="2">
    <source>
        <dbReference type="ARBA" id="ARBA00022553"/>
    </source>
</evidence>
<evidence type="ECO:0000259" key="8">
    <source>
        <dbReference type="PROSITE" id="PS52004"/>
    </source>
</evidence>
<dbReference type="InterPro" id="IPR016036">
    <property type="entry name" value="Malonyl_transacylase_ACP-bd"/>
</dbReference>
<dbReference type="Pfam" id="PF02801">
    <property type="entry name" value="Ketoacyl-synt_C"/>
    <property type="match status" value="1"/>
</dbReference>
<dbReference type="Pfam" id="PF00550">
    <property type="entry name" value="PP-binding"/>
    <property type="match status" value="1"/>
</dbReference>
<dbReference type="InterPro" id="IPR016039">
    <property type="entry name" value="Thiolase-like"/>
</dbReference>
<keyword evidence="2" id="KW-0597">Phosphoprotein</keyword>
<feature type="region of interest" description="C-terminal hotdog fold" evidence="5">
    <location>
        <begin position="1072"/>
        <end position="1208"/>
    </location>
</feature>
<sequence length="1768" mass="184656">MTEISETTVVSALRASMKQVERLRTENRELRAAQREPIAIVGMGCRYPGGVGSADQLWELVRDGRDAIGELPTDRGWEIDELFDPEPGVDGKTYTRWGGFLDGAGDFDAGFFGISPREALGMDPQQRLLLEVSWEALEDASIDPQRLRGTNTGVFAGLAAFDRYGPGGFGIPATAASVVSGRVAYALGLAGPAISVDTACSSSLVALHLACGSLRSGECELALAGGVTVMATPEIFVEFSRQRGLSPDGRCRSYGARAEGTGWGEGAGVVVLERLSRARELGHTVLGMVTGSAVNQDGASNGLTAPNGPAQQRVIRAALAAAGLGIGDVDVVEGHGTATRLGDPVEIGALLATYGRRGGSASPVWLGSVKSNVGHTQAAAGVAGVIKMVQAMRHGVLPKSLHCEQPSPHVDWASGNVRLLDRARDWETPEGRPRRAGVSSFGISGTNAHLILEQPPEVAPRPAPECPAVLEGPAAWALSARSAAALAGQARRLREFATAEIDLDTRAIGQALGGRAVFEHRAVVFGRARDELLTALAPLADDPSTGPDPLAQQLVSGTAAVSAPDGVVLVFGGQGSQWTGMGRELLAQSPVFAASMRDCEQALAPHVDWSLTRVLGDEDALARVDVVQPALWAVMVSLARVWQAAGVRVGAVVGHSQGEIAAACVAGVLSLPDAARVVALRARELRRLAGTGGMVAVQASPHEVRARLVDGIDIAAVNGPQSVVVSGELEPLRRFATTADAAGLRVRWLLVDYAAHSARIDALETDLATALGEIAPLPGSVELYSTVSGSRIAATELDTAYWIRNLRRPVLFDAAVRALLDDGYRTFLEVSPHALLLASITETGAEVDDALDGELVTVGSLRRGDGSADALLRNLAEAFVSGVDVDWAAVCPSPDPRPVKLPTYAFDRQRYWLPATGPATRAATGATPVPHPLLGVAVEEPGSGTVVLTGSWSAARHPWLADHAVCGQAVFPATGFVDLAIAAGDRVGHPILRELDVTAALRIPADSAISVRVVLGPPGAPEPSTRTLAIHSRPDVDGAAEEWMLNAEGVVAQPDPPARTETPDPIWPPAGARPVPLPDFYSRLAARGYEYGPQFQRVAGLWQRGEEVFAEAELLAHTATEGFGIHPALFDAILHAAVDIAGTDDGAIMLPFAWHGVALHATGATRVRAHIRPAGTGSIALTVTDTAGQKVVSVDSLLMRPLGRTDLLARSQHAAGLFGLHWVPSTPGPVERDTVTVVRVEPAASASPSGAHAVVAAALEQVRRWLAEGTGCLVVVTRGAVAAPGEAVTDPAGAAVWGLVRSARAETSARLVLADVDDWTDLPQGLPQWIGDAEREVAVRGGTVYVPRVVRLAAGARMPELARGTVLITGGTGGLGAEIARHLVLRHGVRRLVLASRRGPDADGADTVAAELADLGARVRVVSCDVTQSDSVRHLLAEIRAHDTLAGVVHAAGVLDDGVVESLSSDRLAAVLRPKVDGAWHLHRWTADDPPPLFALFSSAAGVLGSAGQAAYAAANGFLDGLASYRRAQGLPAVSVAWGLWERATGMTNGLGEADRSRIRRMGVAPMSTDFGSAVFDAVIAADEPAVLGVRWDMRALRAQSEQGSLPSLFGELVPSTRPRATAATALAGLRDRLASMSIAERLAVLLETVRAEAAGVLGFRSAEAVPADRSFRDLGLDSLGAVQLRDRVGRAVGLRLPASAVFDYPTPRELTRHVVRELSGGLEAAPAPEGAAPSDGADPVVIVGMGCRYPGGVRSADEFWQLVVDGR</sequence>
<dbReference type="Pfam" id="PF21089">
    <property type="entry name" value="PKS_DH_N"/>
    <property type="match status" value="1"/>
</dbReference>
<dbReference type="InterPro" id="IPR020807">
    <property type="entry name" value="PKS_DH"/>
</dbReference>
<dbReference type="Gene3D" id="3.30.70.3290">
    <property type="match status" value="1"/>
</dbReference>
<feature type="domain" description="PKS/mFAS DH" evidence="9">
    <location>
        <begin position="931"/>
        <end position="1208"/>
    </location>
</feature>
<dbReference type="Pfam" id="PF14765">
    <property type="entry name" value="PS-DH"/>
    <property type="match status" value="1"/>
</dbReference>
<dbReference type="SUPFAM" id="SSF47336">
    <property type="entry name" value="ACP-like"/>
    <property type="match status" value="1"/>
</dbReference>
<evidence type="ECO:0000256" key="4">
    <source>
        <dbReference type="ARBA" id="ARBA00023315"/>
    </source>
</evidence>
<dbReference type="InterPro" id="IPR050091">
    <property type="entry name" value="PKS_NRPS_Biosynth_Enz"/>
</dbReference>
<dbReference type="SMART" id="SM00822">
    <property type="entry name" value="PKS_KR"/>
    <property type="match status" value="1"/>
</dbReference>
<evidence type="ECO:0000256" key="5">
    <source>
        <dbReference type="PROSITE-ProRule" id="PRU01363"/>
    </source>
</evidence>
<keyword evidence="4" id="KW-0012">Acyltransferase</keyword>
<dbReference type="SUPFAM" id="SSF51735">
    <property type="entry name" value="NAD(P)-binding Rossmann-fold domains"/>
    <property type="match status" value="2"/>
</dbReference>
<comment type="caution">
    <text evidence="10">The sequence shown here is derived from an EMBL/GenBank/DDBJ whole genome shotgun (WGS) entry which is preliminary data.</text>
</comment>
<dbReference type="SMART" id="SM01294">
    <property type="entry name" value="PKS_PP_betabranch"/>
    <property type="match status" value="1"/>
</dbReference>
<dbReference type="PROSITE" id="PS52019">
    <property type="entry name" value="PKS_MFAS_DH"/>
    <property type="match status" value="1"/>
</dbReference>
<dbReference type="InterPro" id="IPR016035">
    <property type="entry name" value="Acyl_Trfase/lysoPLipase"/>
</dbReference>
<dbReference type="InterPro" id="IPR009081">
    <property type="entry name" value="PP-bd_ACP"/>
</dbReference>
<dbReference type="InterPro" id="IPR036736">
    <property type="entry name" value="ACP-like_sf"/>
</dbReference>
<dbReference type="Pfam" id="PF08659">
    <property type="entry name" value="KR"/>
    <property type="match status" value="1"/>
</dbReference>
<reference evidence="10 11" key="1">
    <citation type="submission" date="2024-10" db="EMBL/GenBank/DDBJ databases">
        <title>The Natural Products Discovery Center: Release of the First 8490 Sequenced Strains for Exploring Actinobacteria Biosynthetic Diversity.</title>
        <authorList>
            <person name="Kalkreuter E."/>
            <person name="Kautsar S.A."/>
            <person name="Yang D."/>
            <person name="Bader C.D."/>
            <person name="Teijaro C.N."/>
            <person name="Fluegel L."/>
            <person name="Davis C.M."/>
            <person name="Simpson J.R."/>
            <person name="Lauterbach L."/>
            <person name="Steele A.D."/>
            <person name="Gui C."/>
            <person name="Meng S."/>
            <person name="Li G."/>
            <person name="Viehrig K."/>
            <person name="Ye F."/>
            <person name="Su P."/>
            <person name="Kiefer A.F."/>
            <person name="Nichols A."/>
            <person name="Cepeda A.J."/>
            <person name="Yan W."/>
            <person name="Fan B."/>
            <person name="Jiang Y."/>
            <person name="Adhikari A."/>
            <person name="Zheng C.-J."/>
            <person name="Schuster L."/>
            <person name="Cowan T.M."/>
            <person name="Smanski M.J."/>
            <person name="Chevrette M.G."/>
            <person name="De Carvalho L.P.S."/>
            <person name="Shen B."/>
        </authorList>
    </citation>
    <scope>NUCLEOTIDE SEQUENCE [LARGE SCALE GENOMIC DNA]</scope>
    <source>
        <strain evidence="10 11">NPDC004550</strain>
    </source>
</reference>
<dbReference type="PANTHER" id="PTHR43775">
    <property type="entry name" value="FATTY ACID SYNTHASE"/>
    <property type="match status" value="1"/>
</dbReference>
<dbReference type="SUPFAM" id="SSF52151">
    <property type="entry name" value="FabD/lysophospholipase-like"/>
    <property type="match status" value="1"/>
</dbReference>
<dbReference type="InterPro" id="IPR020806">
    <property type="entry name" value="PKS_PP-bd"/>
</dbReference>
<dbReference type="SMART" id="SM00823">
    <property type="entry name" value="PKS_PP"/>
    <property type="match status" value="1"/>
</dbReference>
<evidence type="ECO:0000256" key="1">
    <source>
        <dbReference type="ARBA" id="ARBA00022450"/>
    </source>
</evidence>
<dbReference type="InterPro" id="IPR036291">
    <property type="entry name" value="NAD(P)-bd_dom_sf"/>
</dbReference>
<dbReference type="InterPro" id="IPR014043">
    <property type="entry name" value="Acyl_transferase_dom"/>
</dbReference>
<dbReference type="Gene3D" id="1.10.1200.10">
    <property type="entry name" value="ACP-like"/>
    <property type="match status" value="1"/>
</dbReference>
<dbReference type="Pfam" id="PF00109">
    <property type="entry name" value="ketoacyl-synt"/>
    <property type="match status" value="2"/>
</dbReference>
<feature type="active site" description="Proton donor; for dehydratase activity" evidence="5">
    <location>
        <position position="1131"/>
    </location>
</feature>
<feature type="domain" description="Carrier" evidence="7">
    <location>
        <begin position="1644"/>
        <end position="1719"/>
    </location>
</feature>
<dbReference type="InterPro" id="IPR049552">
    <property type="entry name" value="PKS_DH_N"/>
</dbReference>
<dbReference type="EMBL" id="JBIALX010000037">
    <property type="protein sequence ID" value="MFF0458678.1"/>
    <property type="molecule type" value="Genomic_DNA"/>
</dbReference>
<evidence type="ECO:0000259" key="7">
    <source>
        <dbReference type="PROSITE" id="PS50075"/>
    </source>
</evidence>
<keyword evidence="3" id="KW-0808">Transferase</keyword>
<dbReference type="InterPro" id="IPR013968">
    <property type="entry name" value="PKS_KR"/>
</dbReference>
<dbReference type="Pfam" id="PF00698">
    <property type="entry name" value="Acyl_transf_1"/>
    <property type="match status" value="1"/>
</dbReference>
<name>A0ABW6NUC7_9NOCA</name>
<dbReference type="Gene3D" id="3.40.366.10">
    <property type="entry name" value="Malonyl-Coenzyme A Acyl Carrier Protein, domain 2"/>
    <property type="match status" value="1"/>
</dbReference>
<dbReference type="CDD" id="cd08956">
    <property type="entry name" value="KR_3_FAS_SDR_x"/>
    <property type="match status" value="1"/>
</dbReference>
<proteinExistence type="predicted"/>
<dbReference type="SMART" id="SM00826">
    <property type="entry name" value="PKS_DH"/>
    <property type="match status" value="1"/>
</dbReference>
<dbReference type="InterPro" id="IPR006162">
    <property type="entry name" value="Ppantetheine_attach_site"/>
</dbReference>
<dbReference type="InterPro" id="IPR020841">
    <property type="entry name" value="PKS_Beta-ketoAc_synthase_dom"/>
</dbReference>
<protein>
    <submittedName>
        <fullName evidence="10">SDR family NAD(P)-dependent oxidoreductase</fullName>
    </submittedName>
</protein>
<evidence type="ECO:0000313" key="10">
    <source>
        <dbReference type="EMBL" id="MFF0458678.1"/>
    </source>
</evidence>
<dbReference type="Pfam" id="PF22953">
    <property type="entry name" value="SpnB_Rossmann"/>
    <property type="match status" value="1"/>
</dbReference>
<dbReference type="InterPro" id="IPR042104">
    <property type="entry name" value="PKS_dehydratase_sf"/>
</dbReference>
<dbReference type="PROSITE" id="PS00606">
    <property type="entry name" value="KS3_1"/>
    <property type="match status" value="1"/>
</dbReference>
<dbReference type="SUPFAM" id="SSF53901">
    <property type="entry name" value="Thiolase-like"/>
    <property type="match status" value="1"/>
</dbReference>
<dbReference type="Pfam" id="PF16197">
    <property type="entry name" value="KAsynt_C_assoc"/>
    <property type="match status" value="1"/>
</dbReference>
<feature type="region of interest" description="N-terminal hotdog fold" evidence="5">
    <location>
        <begin position="931"/>
        <end position="1058"/>
    </location>
</feature>
<dbReference type="InterPro" id="IPR018201">
    <property type="entry name" value="Ketoacyl_synth_AS"/>
</dbReference>
<dbReference type="CDD" id="cd00833">
    <property type="entry name" value="PKS"/>
    <property type="match status" value="1"/>
</dbReference>
<dbReference type="PANTHER" id="PTHR43775:SF51">
    <property type="entry name" value="INACTIVE PHENOLPHTHIOCEROL SYNTHESIS POLYKETIDE SYNTHASE TYPE I PKS1-RELATED"/>
    <property type="match status" value="1"/>
</dbReference>
<evidence type="ECO:0000259" key="9">
    <source>
        <dbReference type="PROSITE" id="PS52019"/>
    </source>
</evidence>
<dbReference type="InterPro" id="IPR001227">
    <property type="entry name" value="Ac_transferase_dom_sf"/>
</dbReference>
<dbReference type="PROSITE" id="PS00012">
    <property type="entry name" value="PHOSPHOPANTETHEINE"/>
    <property type="match status" value="1"/>
</dbReference>
<dbReference type="InterPro" id="IPR049551">
    <property type="entry name" value="PKS_DH_C"/>
</dbReference>
<dbReference type="InterPro" id="IPR014030">
    <property type="entry name" value="Ketoacyl_synth_N"/>
</dbReference>
<feature type="active site" description="Proton acceptor; for dehydratase activity" evidence="5">
    <location>
        <position position="963"/>
    </location>
</feature>
<feature type="region of interest" description="Disordered" evidence="6">
    <location>
        <begin position="1052"/>
        <end position="1071"/>
    </location>
</feature>
<dbReference type="Proteomes" id="UP001601521">
    <property type="component" value="Unassembled WGS sequence"/>
</dbReference>
<feature type="non-terminal residue" evidence="10">
    <location>
        <position position="1768"/>
    </location>
</feature>